<dbReference type="KEGG" id="kpm:KPHS_05450"/>
<dbReference type="EMBL" id="CP003200">
    <property type="protein sequence ID" value="AEW59243.1"/>
    <property type="molecule type" value="Genomic_DNA"/>
</dbReference>
<proteinExistence type="predicted"/>
<dbReference type="GeneID" id="11845532"/>
<feature type="region of interest" description="Disordered" evidence="1">
    <location>
        <begin position="19"/>
        <end position="49"/>
    </location>
</feature>
<dbReference type="Proteomes" id="UP000007841">
    <property type="component" value="Chromosome"/>
</dbReference>
<gene>
    <name evidence="2" type="ordered locus">KPHS_05450</name>
</gene>
<evidence type="ECO:0000313" key="3">
    <source>
        <dbReference type="Proteomes" id="UP000007841"/>
    </source>
</evidence>
<name>A0A0H3GIF8_KLEPH</name>
<dbReference type="STRING" id="1125630.KPHS_05450"/>
<dbReference type="AlphaFoldDB" id="A0A0H3GIF8"/>
<dbReference type="HOGENOM" id="CLU_3136745_0_0_6"/>
<evidence type="ECO:0000313" key="2">
    <source>
        <dbReference type="EMBL" id="AEW59243.1"/>
    </source>
</evidence>
<reference evidence="2 3" key="1">
    <citation type="journal article" date="2012" name="J. Bacteriol.">
        <title>Complete genome sequence of Klebsiella pneumoniae subsp. pneumoniae HS11286, a multidrug-resistant strain isolated from human sputum.</title>
        <authorList>
            <person name="Liu P."/>
            <person name="Li P."/>
            <person name="Jiang X."/>
            <person name="Bi D."/>
            <person name="Xie Y."/>
            <person name="Tai C."/>
            <person name="Deng Z."/>
            <person name="Rajakumar K."/>
            <person name="Ou H.Y."/>
        </authorList>
    </citation>
    <scope>NUCLEOTIDE SEQUENCE [LARGE SCALE GENOMIC DNA]</scope>
    <source>
        <strain evidence="2 3">HS11286</strain>
    </source>
</reference>
<accession>A0A0H3GIF8</accession>
<keyword evidence="3" id="KW-1185">Reference proteome</keyword>
<organism evidence="2 3">
    <name type="scientific">Klebsiella pneumoniae subsp. pneumoniae (strain HS11286)</name>
    <dbReference type="NCBI Taxonomy" id="1125630"/>
    <lineage>
        <taxon>Bacteria</taxon>
        <taxon>Pseudomonadati</taxon>
        <taxon>Pseudomonadota</taxon>
        <taxon>Gammaproteobacteria</taxon>
        <taxon>Enterobacterales</taxon>
        <taxon>Enterobacteriaceae</taxon>
        <taxon>Klebsiella/Raoultella group</taxon>
        <taxon>Klebsiella</taxon>
        <taxon>Klebsiella pneumoniae complex</taxon>
    </lineage>
</organism>
<dbReference type="RefSeq" id="WP_014342868.1">
    <property type="nucleotide sequence ID" value="NC_016845.1"/>
</dbReference>
<dbReference type="RefSeq" id="YP_005224845.1">
    <property type="nucleotide sequence ID" value="NC_016845.1"/>
</dbReference>
<sequence>MHAFPRLVIPVRPLSRRGLSPPMYLHENRPTKRAGEAGKALRASGKVFI</sequence>
<evidence type="ECO:0000256" key="1">
    <source>
        <dbReference type="SAM" id="MobiDB-lite"/>
    </source>
</evidence>
<feature type="compositionally biased region" description="Basic and acidic residues" evidence="1">
    <location>
        <begin position="26"/>
        <end position="36"/>
    </location>
</feature>
<protein>
    <submittedName>
        <fullName evidence="2">Uncharacterized protein</fullName>
    </submittedName>
</protein>